<keyword evidence="7" id="KW-1185">Reference proteome</keyword>
<sequence>MAAMFSLGIERALSTVKAQNYEHSSRIVGIFLFIASNLAGAVTDVLLIVNISGVFVVTTAAVRLAPMVIKHDKWECMPEG</sequence>
<gene>
    <name evidence="6" type="ORF">Tcan_18661</name>
</gene>
<name>A0A0B2VIT0_TOXCA</name>
<keyword evidence="4 5" id="KW-0472">Membrane</keyword>
<keyword evidence="2 5" id="KW-0812">Transmembrane</keyword>
<keyword evidence="3 5" id="KW-1133">Transmembrane helix</keyword>
<proteinExistence type="predicted"/>
<protein>
    <submittedName>
        <fullName evidence="6">Uncharacterized protein</fullName>
    </submittedName>
</protein>
<evidence type="ECO:0000256" key="4">
    <source>
        <dbReference type="ARBA" id="ARBA00023136"/>
    </source>
</evidence>
<feature type="transmembrane region" description="Helical" evidence="5">
    <location>
        <begin position="21"/>
        <end position="39"/>
    </location>
</feature>
<dbReference type="Pfam" id="PF10292">
    <property type="entry name" value="7TM_GPCR_Srab"/>
    <property type="match status" value="1"/>
</dbReference>
<evidence type="ECO:0000256" key="1">
    <source>
        <dbReference type="ARBA" id="ARBA00004141"/>
    </source>
</evidence>
<evidence type="ECO:0000256" key="5">
    <source>
        <dbReference type="SAM" id="Phobius"/>
    </source>
</evidence>
<dbReference type="EMBL" id="JPKZ01001547">
    <property type="protein sequence ID" value="KHN81269.1"/>
    <property type="molecule type" value="Genomic_DNA"/>
</dbReference>
<evidence type="ECO:0000256" key="3">
    <source>
        <dbReference type="ARBA" id="ARBA00022989"/>
    </source>
</evidence>
<dbReference type="InterPro" id="IPR019408">
    <property type="entry name" value="7TM_GPCR_serpentine_rcpt_Srab"/>
</dbReference>
<evidence type="ECO:0000313" key="6">
    <source>
        <dbReference type="EMBL" id="KHN81269.1"/>
    </source>
</evidence>
<accession>A0A0B2VIT0</accession>
<dbReference type="GO" id="GO:0016020">
    <property type="term" value="C:membrane"/>
    <property type="evidence" value="ECO:0007669"/>
    <property type="project" value="UniProtKB-SubCell"/>
</dbReference>
<reference evidence="6 7" key="1">
    <citation type="submission" date="2014-11" db="EMBL/GenBank/DDBJ databases">
        <title>Genetic blueprint of the zoonotic pathogen Toxocara canis.</title>
        <authorList>
            <person name="Zhu X.-Q."/>
            <person name="Korhonen P.K."/>
            <person name="Cai H."/>
            <person name="Young N.D."/>
            <person name="Nejsum P."/>
            <person name="von Samson-Himmelstjerna G."/>
            <person name="Boag P.R."/>
            <person name="Tan P."/>
            <person name="Li Q."/>
            <person name="Min J."/>
            <person name="Yang Y."/>
            <person name="Wang X."/>
            <person name="Fang X."/>
            <person name="Hall R.S."/>
            <person name="Hofmann A."/>
            <person name="Sternberg P.W."/>
            <person name="Jex A.R."/>
            <person name="Gasser R.B."/>
        </authorList>
    </citation>
    <scope>NUCLEOTIDE SEQUENCE [LARGE SCALE GENOMIC DNA]</scope>
    <source>
        <strain evidence="6">PN_DK_2014</strain>
    </source>
</reference>
<organism evidence="6 7">
    <name type="scientific">Toxocara canis</name>
    <name type="common">Canine roundworm</name>
    <dbReference type="NCBI Taxonomy" id="6265"/>
    <lineage>
        <taxon>Eukaryota</taxon>
        <taxon>Metazoa</taxon>
        <taxon>Ecdysozoa</taxon>
        <taxon>Nematoda</taxon>
        <taxon>Chromadorea</taxon>
        <taxon>Rhabditida</taxon>
        <taxon>Spirurina</taxon>
        <taxon>Ascaridomorpha</taxon>
        <taxon>Ascaridoidea</taxon>
        <taxon>Toxocaridae</taxon>
        <taxon>Toxocara</taxon>
    </lineage>
</organism>
<dbReference type="AlphaFoldDB" id="A0A0B2VIT0"/>
<evidence type="ECO:0000313" key="7">
    <source>
        <dbReference type="Proteomes" id="UP000031036"/>
    </source>
</evidence>
<evidence type="ECO:0000256" key="2">
    <source>
        <dbReference type="ARBA" id="ARBA00022692"/>
    </source>
</evidence>
<comment type="caution">
    <text evidence="6">The sequence shown here is derived from an EMBL/GenBank/DDBJ whole genome shotgun (WGS) entry which is preliminary data.</text>
</comment>
<comment type="subcellular location">
    <subcellularLocation>
        <location evidence="1">Membrane</location>
        <topology evidence="1">Multi-pass membrane protein</topology>
    </subcellularLocation>
</comment>
<dbReference type="Proteomes" id="UP000031036">
    <property type="component" value="Unassembled WGS sequence"/>
</dbReference>